<accession>A0A556MQQ4</accession>
<dbReference type="EMBL" id="VLPL01000005">
    <property type="protein sequence ID" value="TSJ42260.1"/>
    <property type="molecule type" value="Genomic_DNA"/>
</dbReference>
<comment type="caution">
    <text evidence="2">The sequence shown here is derived from an EMBL/GenBank/DDBJ whole genome shotgun (WGS) entry which is preliminary data.</text>
</comment>
<sequence length="66" mass="7697">MNKHELLLTLAKRVKELRNEKGLTQEDVYNDTGIHLGRIEQGKRDISFTTLCKLADYFGTDLNQFR</sequence>
<dbReference type="AlphaFoldDB" id="A0A556MQQ4"/>
<evidence type="ECO:0000313" key="3">
    <source>
        <dbReference type="Proteomes" id="UP000316008"/>
    </source>
</evidence>
<name>A0A556MQQ4_9FLAO</name>
<dbReference type="SMART" id="SM00530">
    <property type="entry name" value="HTH_XRE"/>
    <property type="match status" value="1"/>
</dbReference>
<keyword evidence="3" id="KW-1185">Reference proteome</keyword>
<organism evidence="2 3">
    <name type="scientific">Fluviicola chungangensis</name>
    <dbReference type="NCBI Taxonomy" id="2597671"/>
    <lineage>
        <taxon>Bacteria</taxon>
        <taxon>Pseudomonadati</taxon>
        <taxon>Bacteroidota</taxon>
        <taxon>Flavobacteriia</taxon>
        <taxon>Flavobacteriales</taxon>
        <taxon>Crocinitomicaceae</taxon>
        <taxon>Fluviicola</taxon>
    </lineage>
</organism>
<proteinExistence type="predicted"/>
<dbReference type="Proteomes" id="UP000316008">
    <property type="component" value="Unassembled WGS sequence"/>
</dbReference>
<dbReference type="PROSITE" id="PS50943">
    <property type="entry name" value="HTH_CROC1"/>
    <property type="match status" value="1"/>
</dbReference>
<dbReference type="Gene3D" id="1.10.260.40">
    <property type="entry name" value="lambda repressor-like DNA-binding domains"/>
    <property type="match status" value="1"/>
</dbReference>
<dbReference type="CDD" id="cd00093">
    <property type="entry name" value="HTH_XRE"/>
    <property type="match status" value="1"/>
</dbReference>
<reference evidence="2 3" key="1">
    <citation type="submission" date="2019-07" db="EMBL/GenBank/DDBJ databases">
        <authorList>
            <person name="Huq M.A."/>
        </authorList>
    </citation>
    <scope>NUCLEOTIDE SEQUENCE [LARGE SCALE GENOMIC DNA]</scope>
    <source>
        <strain evidence="2 3">MAH-3</strain>
    </source>
</reference>
<gene>
    <name evidence="2" type="ORF">FO442_10855</name>
</gene>
<protein>
    <submittedName>
        <fullName evidence="2">Helix-turn-helix transcriptional regulator</fullName>
    </submittedName>
</protein>
<evidence type="ECO:0000259" key="1">
    <source>
        <dbReference type="PROSITE" id="PS50943"/>
    </source>
</evidence>
<dbReference type="InterPro" id="IPR001387">
    <property type="entry name" value="Cro/C1-type_HTH"/>
</dbReference>
<dbReference type="SUPFAM" id="SSF47413">
    <property type="entry name" value="lambda repressor-like DNA-binding domains"/>
    <property type="match status" value="1"/>
</dbReference>
<evidence type="ECO:0000313" key="2">
    <source>
        <dbReference type="EMBL" id="TSJ42260.1"/>
    </source>
</evidence>
<feature type="domain" description="HTH cro/C1-type" evidence="1">
    <location>
        <begin position="14"/>
        <end position="65"/>
    </location>
</feature>
<dbReference type="OrthoDB" id="1446437at2"/>
<dbReference type="InterPro" id="IPR010982">
    <property type="entry name" value="Lambda_DNA-bd_dom_sf"/>
</dbReference>
<dbReference type="Pfam" id="PF01381">
    <property type="entry name" value="HTH_3"/>
    <property type="match status" value="1"/>
</dbReference>
<dbReference type="RefSeq" id="WP_144333215.1">
    <property type="nucleotide sequence ID" value="NZ_VLPL01000005.1"/>
</dbReference>
<dbReference type="GO" id="GO:0003677">
    <property type="term" value="F:DNA binding"/>
    <property type="evidence" value="ECO:0007669"/>
    <property type="project" value="InterPro"/>
</dbReference>